<dbReference type="PANTHER" id="PTHR43344:SF14">
    <property type="entry name" value="HAD-IB FAMILY HYDROLASE"/>
    <property type="match status" value="1"/>
</dbReference>
<dbReference type="AlphaFoldDB" id="A0A3N3E5I8"/>
<dbReference type="NCBIfam" id="TIGR01490">
    <property type="entry name" value="HAD-SF-IB-hyp1"/>
    <property type="match status" value="1"/>
</dbReference>
<dbReference type="Proteomes" id="UP000278792">
    <property type="component" value="Unassembled WGS sequence"/>
</dbReference>
<name>A0A3N3E5I8_9VIBR</name>
<organism evidence="1 2">
    <name type="scientific">Vibrio ponticus</name>
    <dbReference type="NCBI Taxonomy" id="265668"/>
    <lineage>
        <taxon>Bacteria</taxon>
        <taxon>Pseudomonadati</taxon>
        <taxon>Pseudomonadota</taxon>
        <taxon>Gammaproteobacteria</taxon>
        <taxon>Vibrionales</taxon>
        <taxon>Vibrionaceae</taxon>
        <taxon>Vibrio</taxon>
    </lineage>
</organism>
<protein>
    <submittedName>
        <fullName evidence="1">HAD family hydrolase</fullName>
    </submittedName>
</protein>
<evidence type="ECO:0000313" key="1">
    <source>
        <dbReference type="EMBL" id="ROV61768.1"/>
    </source>
</evidence>
<proteinExistence type="predicted"/>
<dbReference type="SUPFAM" id="SSF56784">
    <property type="entry name" value="HAD-like"/>
    <property type="match status" value="1"/>
</dbReference>
<dbReference type="InterPro" id="IPR050582">
    <property type="entry name" value="HAD-like_SerB"/>
</dbReference>
<reference evidence="1 2" key="1">
    <citation type="submission" date="2018-11" db="EMBL/GenBank/DDBJ databases">
        <title>Vibrio ponticus strain CAIM 1751 pathogenic for the snapper Lutjanus guttatus.</title>
        <authorList>
            <person name="Soto-Rodriguez S."/>
            <person name="Lozano-Olvera R."/>
            <person name="Gomez-Gil B."/>
        </authorList>
    </citation>
    <scope>NUCLEOTIDE SEQUENCE [LARGE SCALE GENOMIC DNA]</scope>
    <source>
        <strain evidence="1 2">CAIM 1751</strain>
    </source>
</reference>
<accession>A0A3N3E5I8</accession>
<comment type="caution">
    <text evidence="1">The sequence shown here is derived from an EMBL/GenBank/DDBJ whole genome shotgun (WGS) entry which is preliminary data.</text>
</comment>
<dbReference type="InterPro" id="IPR036412">
    <property type="entry name" value="HAD-like_sf"/>
</dbReference>
<dbReference type="GO" id="GO:0000287">
    <property type="term" value="F:magnesium ion binding"/>
    <property type="evidence" value="ECO:0007669"/>
    <property type="project" value="TreeGrafter"/>
</dbReference>
<dbReference type="InterPro" id="IPR023214">
    <property type="entry name" value="HAD_sf"/>
</dbReference>
<dbReference type="GO" id="GO:0036424">
    <property type="term" value="F:L-phosphoserine phosphatase activity"/>
    <property type="evidence" value="ECO:0007669"/>
    <property type="project" value="TreeGrafter"/>
</dbReference>
<evidence type="ECO:0000313" key="2">
    <source>
        <dbReference type="Proteomes" id="UP000278792"/>
    </source>
</evidence>
<sequence length="213" mass="24225">MNLALFDFDGTITHQDAFTKFLFFATPKTRTLAGLIVTSPVIGLYKLGWLPARFTRPILAKVAFGHRSVEEVDALGARFASEYLPTVMRSEALQALEWHKQQGDKIVLVSASLSPYLDIWCQQQGIEVVCSRLLKKNGRYTGGYLDGDCSLDNKVHLVKKHLDSQQICLKQFDKIYAYGDTYEDIPMLELADEKFFNWQKVADTQQIRELLAK</sequence>
<dbReference type="InterPro" id="IPR006385">
    <property type="entry name" value="HAD_hydro_SerB1"/>
</dbReference>
<dbReference type="GO" id="GO:0005737">
    <property type="term" value="C:cytoplasm"/>
    <property type="evidence" value="ECO:0007669"/>
    <property type="project" value="TreeGrafter"/>
</dbReference>
<dbReference type="RefSeq" id="WP_123780787.1">
    <property type="nucleotide sequence ID" value="NZ_RKIK01000006.1"/>
</dbReference>
<dbReference type="CDD" id="cd02612">
    <property type="entry name" value="HAD_PGPPase"/>
    <property type="match status" value="1"/>
</dbReference>
<dbReference type="PANTHER" id="PTHR43344">
    <property type="entry name" value="PHOSPHOSERINE PHOSPHATASE"/>
    <property type="match status" value="1"/>
</dbReference>
<dbReference type="Pfam" id="PF12710">
    <property type="entry name" value="HAD"/>
    <property type="match status" value="1"/>
</dbReference>
<keyword evidence="1" id="KW-0378">Hydrolase</keyword>
<dbReference type="Gene3D" id="1.20.1440.100">
    <property type="entry name" value="SG protein - dephosphorylation function"/>
    <property type="match status" value="1"/>
</dbReference>
<dbReference type="EMBL" id="RKIK01000006">
    <property type="protein sequence ID" value="ROV61768.1"/>
    <property type="molecule type" value="Genomic_DNA"/>
</dbReference>
<dbReference type="NCBIfam" id="TIGR01488">
    <property type="entry name" value="HAD-SF-IB"/>
    <property type="match status" value="1"/>
</dbReference>
<gene>
    <name evidence="1" type="ORF">EGH82_04080</name>
</gene>
<dbReference type="Gene3D" id="3.40.50.1000">
    <property type="entry name" value="HAD superfamily/HAD-like"/>
    <property type="match status" value="1"/>
</dbReference>
<dbReference type="GO" id="GO:0006564">
    <property type="term" value="P:L-serine biosynthetic process"/>
    <property type="evidence" value="ECO:0007669"/>
    <property type="project" value="TreeGrafter"/>
</dbReference>